<comment type="similarity">
    <text evidence="1">Belongs to the peptidase S1 family.</text>
</comment>
<keyword evidence="2" id="KW-0645">Protease</keyword>
<evidence type="ECO:0000256" key="4">
    <source>
        <dbReference type="ARBA" id="ARBA00022801"/>
    </source>
</evidence>
<accession>A0ABT4SFM2</accession>
<feature type="region of interest" description="Disordered" evidence="8">
    <location>
        <begin position="387"/>
        <end position="426"/>
    </location>
</feature>
<evidence type="ECO:0000256" key="7">
    <source>
        <dbReference type="ARBA" id="ARBA00023157"/>
    </source>
</evidence>
<evidence type="ECO:0000313" key="12">
    <source>
        <dbReference type="Proteomes" id="UP001144036"/>
    </source>
</evidence>
<dbReference type="InterPro" id="IPR009003">
    <property type="entry name" value="Peptidase_S1_PA"/>
</dbReference>
<keyword evidence="12" id="KW-1185">Reference proteome</keyword>
<keyword evidence="4" id="KW-0378">Hydrolase</keyword>
<evidence type="ECO:0000256" key="1">
    <source>
        <dbReference type="ARBA" id="ARBA00007664"/>
    </source>
</evidence>
<keyword evidence="7" id="KW-1015">Disulfide bond</keyword>
<evidence type="ECO:0000313" key="11">
    <source>
        <dbReference type="EMBL" id="MDA0635959.1"/>
    </source>
</evidence>
<dbReference type="Pfam" id="PF02983">
    <property type="entry name" value="Pro_Al_protease"/>
    <property type="match status" value="1"/>
</dbReference>
<organism evidence="11 12">
    <name type="scientific">Nonomuraea corallina</name>
    <dbReference type="NCBI Taxonomy" id="2989783"/>
    <lineage>
        <taxon>Bacteria</taxon>
        <taxon>Bacillati</taxon>
        <taxon>Actinomycetota</taxon>
        <taxon>Actinomycetes</taxon>
        <taxon>Streptosporangiales</taxon>
        <taxon>Streptosporangiaceae</taxon>
        <taxon>Nonomuraea</taxon>
    </lineage>
</organism>
<dbReference type="EMBL" id="JAPNNL010000087">
    <property type="protein sequence ID" value="MDA0635959.1"/>
    <property type="molecule type" value="Genomic_DNA"/>
</dbReference>
<comment type="caution">
    <text evidence="11">The sequence shown here is derived from an EMBL/GenBank/DDBJ whole genome shotgun (WGS) entry which is preliminary data.</text>
</comment>
<dbReference type="CDD" id="cd21112">
    <property type="entry name" value="alphaLP-like"/>
    <property type="match status" value="1"/>
</dbReference>
<dbReference type="InterPro" id="IPR035070">
    <property type="entry name" value="Streptogrisin_prodomain"/>
</dbReference>
<reference evidence="11" key="1">
    <citation type="submission" date="2022-11" db="EMBL/GenBank/DDBJ databases">
        <title>Nonomuraea corallina sp. nov., a new species of the genus Nonomuraea isolated from sea side sediment in Thai sea.</title>
        <authorList>
            <person name="Ngamcharungchit C."/>
            <person name="Matsumoto A."/>
            <person name="Suriyachadkun C."/>
            <person name="Panbangred W."/>
            <person name="Inahashi Y."/>
            <person name="Intra B."/>
        </authorList>
    </citation>
    <scope>NUCLEOTIDE SEQUENCE</scope>
    <source>
        <strain evidence="11">MCN248</strain>
    </source>
</reference>
<dbReference type="Gene3D" id="2.40.10.10">
    <property type="entry name" value="Trypsin-like serine proteases"/>
    <property type="match status" value="2"/>
</dbReference>
<dbReference type="InterPro" id="IPR043504">
    <property type="entry name" value="Peptidase_S1_PA_chymotrypsin"/>
</dbReference>
<dbReference type="PRINTS" id="PR00861">
    <property type="entry name" value="ALYTICPTASE"/>
</dbReference>
<protein>
    <submittedName>
        <fullName evidence="11">S1 family peptidase</fullName>
    </submittedName>
</protein>
<sequence>MLRTPATIAIAIGALVMTATPAVATATTPTDKAATTATTAQVIQAATAEPPKGVIDALERDLGISEKQAVARMSNEARGNQAAPGLAKQLGDRYAGTWFEGAESKLVAASVNQADTAAIKKAGAEPRIVSRTLAQLTAVKEGLDKTAPPDTVHSWSVSPADNAVVVQAADQDAALSWAKSAGVDAGAVKVAASADRPKPFYEIRGGDAYYISSSRCSVGFAARRGTQLGFTTAGHCGSTGASTTGYNRAAQGTFQISSFPGNDYAWVATNADWTAAGVVNGYSAGILPVRGATVTQPGGAVCRSGSTTQWRCGTVQALNSTVNYPQGTVSGLTRTSACAEPGDSGGSFISGDQAQGMTSGGSGNCSVGGTTYFQPIGEIISVGGLTLVTSDGGGDPDPPTSCQNYQSTHTGSLSSGQSAYQPNGSYYQTTTSGTHAGCLDAPDGTDFDLYLQRWNGLSWSTVAQGITPGADETVSYNGSAGYYRYRVHAYSGSGSYTLGFNRP</sequence>
<feature type="domain" description="Peptidase S1A alpha-lytic prodomain" evidence="10">
    <location>
        <begin position="131"/>
        <end position="185"/>
    </location>
</feature>
<evidence type="ECO:0000256" key="2">
    <source>
        <dbReference type="ARBA" id="ARBA00022670"/>
    </source>
</evidence>
<evidence type="ECO:0000256" key="6">
    <source>
        <dbReference type="ARBA" id="ARBA00023145"/>
    </source>
</evidence>
<evidence type="ECO:0000256" key="3">
    <source>
        <dbReference type="ARBA" id="ARBA00022729"/>
    </source>
</evidence>
<proteinExistence type="inferred from homology"/>
<keyword evidence="5" id="KW-0720">Serine protease</keyword>
<dbReference type="InterPro" id="IPR001316">
    <property type="entry name" value="Pept_S1A_streptogrisin"/>
</dbReference>
<feature type="compositionally biased region" description="Polar residues" evidence="8">
    <location>
        <begin position="400"/>
        <end position="426"/>
    </location>
</feature>
<dbReference type="Gene3D" id="2.60.120.380">
    <property type="match status" value="1"/>
</dbReference>
<feature type="signal peptide" evidence="9">
    <location>
        <begin position="1"/>
        <end position="24"/>
    </location>
</feature>
<keyword evidence="6" id="KW-0865">Zymogen</keyword>
<gene>
    <name evidence="11" type="ORF">OUY22_21265</name>
</gene>
<dbReference type="Proteomes" id="UP001144036">
    <property type="component" value="Unassembled WGS sequence"/>
</dbReference>
<evidence type="ECO:0000256" key="8">
    <source>
        <dbReference type="SAM" id="MobiDB-lite"/>
    </source>
</evidence>
<dbReference type="RefSeq" id="WP_270156822.1">
    <property type="nucleotide sequence ID" value="NZ_JAPNNL010000087.1"/>
</dbReference>
<feature type="chain" id="PRO_5045682300" evidence="9">
    <location>
        <begin position="25"/>
        <end position="503"/>
    </location>
</feature>
<dbReference type="SUPFAM" id="SSF50494">
    <property type="entry name" value="Trypsin-like serine proteases"/>
    <property type="match status" value="1"/>
</dbReference>
<dbReference type="Gene3D" id="3.30.300.50">
    <property type="match status" value="2"/>
</dbReference>
<evidence type="ECO:0000259" key="10">
    <source>
        <dbReference type="Pfam" id="PF02983"/>
    </source>
</evidence>
<dbReference type="InterPro" id="IPR004236">
    <property type="entry name" value="Pept_S1_alpha_lytic"/>
</dbReference>
<name>A0ABT4SFM2_9ACTN</name>
<evidence type="ECO:0000256" key="9">
    <source>
        <dbReference type="SAM" id="SignalP"/>
    </source>
</evidence>
<evidence type="ECO:0000256" key="5">
    <source>
        <dbReference type="ARBA" id="ARBA00022825"/>
    </source>
</evidence>
<keyword evidence="3 9" id="KW-0732">Signal</keyword>